<protein>
    <submittedName>
        <fullName evidence="1">Uncharacterized protein</fullName>
    </submittedName>
</protein>
<sequence>MGHDQSISKGGNAGIAGAKSDESAIREDGINDAHDLPRYSETEPSTYQKEINTQQLTIPQELGDEARLVSSAQDITTDFFTAIREGNHALISSLLSTGLATVSTTTRDGLTPLLAAIETGPHRNSATTPRARRRCKRVRCDRAGPEDLAGHAPRIQRTPLQLAAARGNLPIPPPAPTARS</sequence>
<evidence type="ECO:0000313" key="1">
    <source>
        <dbReference type="EMBL" id="KAJ2999309.1"/>
    </source>
</evidence>
<gene>
    <name evidence="1" type="ORF">NUW58_g27</name>
</gene>
<dbReference type="Proteomes" id="UP001143856">
    <property type="component" value="Unassembled WGS sequence"/>
</dbReference>
<keyword evidence="2" id="KW-1185">Reference proteome</keyword>
<proteinExistence type="predicted"/>
<organism evidence="1 2">
    <name type="scientific">Xylaria curta</name>
    <dbReference type="NCBI Taxonomy" id="42375"/>
    <lineage>
        <taxon>Eukaryota</taxon>
        <taxon>Fungi</taxon>
        <taxon>Dikarya</taxon>
        <taxon>Ascomycota</taxon>
        <taxon>Pezizomycotina</taxon>
        <taxon>Sordariomycetes</taxon>
        <taxon>Xylariomycetidae</taxon>
        <taxon>Xylariales</taxon>
        <taxon>Xylariaceae</taxon>
        <taxon>Xylaria</taxon>
    </lineage>
</organism>
<name>A0ACC1PU13_9PEZI</name>
<comment type="caution">
    <text evidence="1">The sequence shown here is derived from an EMBL/GenBank/DDBJ whole genome shotgun (WGS) entry which is preliminary data.</text>
</comment>
<evidence type="ECO:0000313" key="2">
    <source>
        <dbReference type="Proteomes" id="UP001143856"/>
    </source>
</evidence>
<reference evidence="1" key="1">
    <citation type="submission" date="2022-10" db="EMBL/GenBank/DDBJ databases">
        <title>Genome Sequence of Xylaria curta.</title>
        <authorList>
            <person name="Buettner E."/>
        </authorList>
    </citation>
    <scope>NUCLEOTIDE SEQUENCE</scope>
    <source>
        <strain evidence="1">Babe10</strain>
    </source>
</reference>
<accession>A0ACC1PU13</accession>
<dbReference type="EMBL" id="JAPDGR010000003">
    <property type="protein sequence ID" value="KAJ2999309.1"/>
    <property type="molecule type" value="Genomic_DNA"/>
</dbReference>